<protein>
    <recommendedName>
        <fullName evidence="1">Nudix hydrolase domain-containing protein</fullName>
    </recommendedName>
</protein>
<dbReference type="SUPFAM" id="SSF55811">
    <property type="entry name" value="Nudix"/>
    <property type="match status" value="1"/>
</dbReference>
<feature type="domain" description="Nudix hydrolase" evidence="1">
    <location>
        <begin position="8"/>
        <end position="52"/>
    </location>
</feature>
<accession>A0A382SAW7</accession>
<reference evidence="2" key="1">
    <citation type="submission" date="2018-05" db="EMBL/GenBank/DDBJ databases">
        <authorList>
            <person name="Lanie J.A."/>
            <person name="Ng W.-L."/>
            <person name="Kazmierczak K.M."/>
            <person name="Andrzejewski T.M."/>
            <person name="Davidsen T.M."/>
            <person name="Wayne K.J."/>
            <person name="Tettelin H."/>
            <person name="Glass J.I."/>
            <person name="Rusch D."/>
            <person name="Podicherti R."/>
            <person name="Tsui H.-C.T."/>
            <person name="Winkler M.E."/>
        </authorList>
    </citation>
    <scope>NUCLEOTIDE SEQUENCE</scope>
</reference>
<feature type="non-terminal residue" evidence="2">
    <location>
        <position position="61"/>
    </location>
</feature>
<organism evidence="2">
    <name type="scientific">marine metagenome</name>
    <dbReference type="NCBI Taxonomy" id="408172"/>
    <lineage>
        <taxon>unclassified sequences</taxon>
        <taxon>metagenomes</taxon>
        <taxon>ecological metagenomes</taxon>
    </lineage>
</organism>
<dbReference type="InterPro" id="IPR000086">
    <property type="entry name" value="NUDIX_hydrolase_dom"/>
</dbReference>
<evidence type="ECO:0000259" key="1">
    <source>
        <dbReference type="Pfam" id="PF00293"/>
    </source>
</evidence>
<gene>
    <name evidence="2" type="ORF">METZ01_LOCUS358915</name>
</gene>
<evidence type="ECO:0000313" key="2">
    <source>
        <dbReference type="EMBL" id="SVD06061.1"/>
    </source>
</evidence>
<dbReference type="InterPro" id="IPR015797">
    <property type="entry name" value="NUDIX_hydrolase-like_dom_sf"/>
</dbReference>
<name>A0A382SAW7_9ZZZZ</name>
<dbReference type="Gene3D" id="3.90.79.10">
    <property type="entry name" value="Nucleoside Triphosphate Pyrophosphohydrolase"/>
    <property type="match status" value="1"/>
</dbReference>
<sequence length="61" mass="7086">MRDEKPNIYYPGVWGLFGGNVESNEKPIDALKRELLEEIELDIKGAKLLFSWGHYEYNSVL</sequence>
<dbReference type="Pfam" id="PF00293">
    <property type="entry name" value="NUDIX"/>
    <property type="match status" value="1"/>
</dbReference>
<dbReference type="AlphaFoldDB" id="A0A382SAW7"/>
<dbReference type="EMBL" id="UINC01127139">
    <property type="protein sequence ID" value="SVD06061.1"/>
    <property type="molecule type" value="Genomic_DNA"/>
</dbReference>
<proteinExistence type="predicted"/>